<reference evidence="2 3" key="1">
    <citation type="submission" date="2018-08" db="EMBL/GenBank/DDBJ databases">
        <title>A genome reference for cultivated species of the human gut microbiota.</title>
        <authorList>
            <person name="Zou Y."/>
            <person name="Xue W."/>
            <person name="Luo G."/>
        </authorList>
    </citation>
    <scope>NUCLEOTIDE SEQUENCE [LARGE SCALE GENOMIC DNA]</scope>
    <source>
        <strain evidence="2 3">AF45-17</strain>
    </source>
</reference>
<dbReference type="EMBL" id="QVEP01000069">
    <property type="protein sequence ID" value="RGB73073.1"/>
    <property type="molecule type" value="Genomic_DNA"/>
</dbReference>
<protein>
    <submittedName>
        <fullName evidence="2">Uncharacterized protein</fullName>
    </submittedName>
</protein>
<evidence type="ECO:0000313" key="3">
    <source>
        <dbReference type="Proteomes" id="UP000260773"/>
    </source>
</evidence>
<evidence type="ECO:0000313" key="2">
    <source>
        <dbReference type="EMBL" id="RGB73073.1"/>
    </source>
</evidence>
<name>A0A3E2TDD4_9FIRM</name>
<accession>A0A3E2TDD4</accession>
<feature type="signal peptide" evidence="1">
    <location>
        <begin position="1"/>
        <end position="27"/>
    </location>
</feature>
<gene>
    <name evidence="2" type="ORF">DW070_16005</name>
</gene>
<keyword evidence="1" id="KW-0732">Signal</keyword>
<dbReference type="Proteomes" id="UP000260773">
    <property type="component" value="Unassembled WGS sequence"/>
</dbReference>
<feature type="chain" id="PRO_5017770403" evidence="1">
    <location>
        <begin position="28"/>
        <end position="316"/>
    </location>
</feature>
<proteinExistence type="predicted"/>
<evidence type="ECO:0000256" key="1">
    <source>
        <dbReference type="SAM" id="SignalP"/>
    </source>
</evidence>
<sequence>MKIIKKLLAFTLSASMVLGASGLDAFAKTEEDVSKTETNTSGIEANKSYLVPLTFYDVTGESIRDYGGLGGIPEFIDNVAIVSKNSDDTYHVTLQIENYNKIDVLQFSKPGVISDETEPRNALFGTYNLPESYIFEKDTAEDVRTAIDRYISEEWNEKYIQNVDVQTADTGVSWYSFDVDSLEKSIYVKSFRSYGYKRVGKKYTYASGIDSGKFTFDLSQAETVNELSDSSYKNAGLEISKVSTTAGEPVNFYAFPVEGNEVNDYFAGTNDISVDNQKMEVSTELKNADNIASVQVLNGINDLGDKSTSTTENYKL</sequence>
<organism evidence="2 3">
    <name type="scientific">Coprococcus catus</name>
    <dbReference type="NCBI Taxonomy" id="116085"/>
    <lineage>
        <taxon>Bacteria</taxon>
        <taxon>Bacillati</taxon>
        <taxon>Bacillota</taxon>
        <taxon>Clostridia</taxon>
        <taxon>Lachnospirales</taxon>
        <taxon>Lachnospiraceae</taxon>
        <taxon>Coprococcus</taxon>
    </lineage>
</organism>
<comment type="caution">
    <text evidence="2">The sequence shown here is derived from an EMBL/GenBank/DDBJ whole genome shotgun (WGS) entry which is preliminary data.</text>
</comment>
<dbReference type="AlphaFoldDB" id="A0A3E2TDD4"/>
<feature type="non-terminal residue" evidence="2">
    <location>
        <position position="316"/>
    </location>
</feature>